<evidence type="ECO:0000256" key="1">
    <source>
        <dbReference type="ARBA" id="ARBA00001957"/>
    </source>
</evidence>
<dbReference type="Pfam" id="PF00550">
    <property type="entry name" value="PP-binding"/>
    <property type="match status" value="1"/>
</dbReference>
<dbReference type="SUPFAM" id="SSF52777">
    <property type="entry name" value="CoA-dependent acyltransferases"/>
    <property type="match status" value="1"/>
</dbReference>
<evidence type="ECO:0000313" key="8">
    <source>
        <dbReference type="EMBL" id="MFD2673099.1"/>
    </source>
</evidence>
<dbReference type="SUPFAM" id="SSF47336">
    <property type="entry name" value="ACP-like"/>
    <property type="match status" value="1"/>
</dbReference>
<dbReference type="Gene3D" id="1.10.1200.10">
    <property type="entry name" value="ACP-like"/>
    <property type="match status" value="1"/>
</dbReference>
<comment type="caution">
    <text evidence="8">The sequence shown here is derived from an EMBL/GenBank/DDBJ whole genome shotgun (WGS) entry which is preliminary data.</text>
</comment>
<dbReference type="PANTHER" id="PTHR45527">
    <property type="entry name" value="NONRIBOSOMAL PEPTIDE SYNTHETASE"/>
    <property type="match status" value="1"/>
</dbReference>
<dbReference type="EMBL" id="JBHUMM010000043">
    <property type="protein sequence ID" value="MFD2673099.1"/>
    <property type="molecule type" value="Genomic_DNA"/>
</dbReference>
<organism evidence="8 9">
    <name type="scientific">Marinicrinis sediminis</name>
    <dbReference type="NCBI Taxonomy" id="1652465"/>
    <lineage>
        <taxon>Bacteria</taxon>
        <taxon>Bacillati</taxon>
        <taxon>Bacillota</taxon>
        <taxon>Bacilli</taxon>
        <taxon>Bacillales</taxon>
        <taxon>Paenibacillaceae</taxon>
    </lineage>
</organism>
<dbReference type="Gene3D" id="3.40.50.150">
    <property type="entry name" value="Vaccinia Virus protein VP39"/>
    <property type="match status" value="1"/>
</dbReference>
<keyword evidence="3" id="KW-0597">Phosphoprotein</keyword>
<dbReference type="InterPro" id="IPR009081">
    <property type="entry name" value="PP-bd_ACP"/>
</dbReference>
<dbReference type="Gene3D" id="3.30.559.30">
    <property type="entry name" value="Nonribosomal peptide synthetase, condensation domain"/>
    <property type="match status" value="1"/>
</dbReference>
<dbReference type="Proteomes" id="UP001597497">
    <property type="component" value="Unassembled WGS sequence"/>
</dbReference>
<proteinExistence type="predicted"/>
<dbReference type="InterPro" id="IPR001242">
    <property type="entry name" value="Condensation_dom"/>
</dbReference>
<dbReference type="PROSITE" id="PS00012">
    <property type="entry name" value="PHOSPHOPANTETHEINE"/>
    <property type="match status" value="1"/>
</dbReference>
<keyword evidence="2" id="KW-0596">Phosphopantetheine</keyword>
<dbReference type="Pfam" id="PF13649">
    <property type="entry name" value="Methyltransf_25"/>
    <property type="match status" value="1"/>
</dbReference>
<dbReference type="PROSITE" id="PS50075">
    <property type="entry name" value="CARRIER"/>
    <property type="match status" value="1"/>
</dbReference>
<dbReference type="SUPFAM" id="SSF56801">
    <property type="entry name" value="Acetyl-CoA synthetase-like"/>
    <property type="match status" value="1"/>
</dbReference>
<keyword evidence="4" id="KW-0436">Ligase</keyword>
<dbReference type="Gene3D" id="3.40.50.980">
    <property type="match status" value="2"/>
</dbReference>
<evidence type="ECO:0000256" key="3">
    <source>
        <dbReference type="ARBA" id="ARBA00022553"/>
    </source>
</evidence>
<evidence type="ECO:0000259" key="7">
    <source>
        <dbReference type="PROSITE" id="PS50075"/>
    </source>
</evidence>
<dbReference type="SUPFAM" id="SSF53335">
    <property type="entry name" value="S-adenosyl-L-methionine-dependent methyltransferases"/>
    <property type="match status" value="1"/>
</dbReference>
<dbReference type="CDD" id="cd02440">
    <property type="entry name" value="AdoMet_MTases"/>
    <property type="match status" value="1"/>
</dbReference>
<evidence type="ECO:0000256" key="4">
    <source>
        <dbReference type="ARBA" id="ARBA00022598"/>
    </source>
</evidence>
<evidence type="ECO:0000256" key="5">
    <source>
        <dbReference type="ARBA" id="ARBA00023194"/>
    </source>
</evidence>
<dbReference type="InterPro" id="IPR042099">
    <property type="entry name" value="ANL_N_sf"/>
</dbReference>
<dbReference type="Gene3D" id="3.40.50.12780">
    <property type="entry name" value="N-terminal domain of ligase-like"/>
    <property type="match status" value="1"/>
</dbReference>
<keyword evidence="9" id="KW-1185">Reference proteome</keyword>
<evidence type="ECO:0000256" key="6">
    <source>
        <dbReference type="SAM" id="MobiDB-lite"/>
    </source>
</evidence>
<keyword evidence="5" id="KW-0045">Antibiotic biosynthesis</keyword>
<dbReference type="InterPro" id="IPR036736">
    <property type="entry name" value="ACP-like_sf"/>
</dbReference>
<evidence type="ECO:0000256" key="2">
    <source>
        <dbReference type="ARBA" id="ARBA00022450"/>
    </source>
</evidence>
<dbReference type="Gene3D" id="3.30.300.30">
    <property type="match status" value="1"/>
</dbReference>
<gene>
    <name evidence="8" type="ORF">ACFSUC_16125</name>
</gene>
<name>A0ABW5RE70_9BACL</name>
<dbReference type="InterPro" id="IPR006162">
    <property type="entry name" value="Ppantetheine_attach_site"/>
</dbReference>
<sequence>MIDRTLLSLDAFQQSRDHWQNRIHGNETKTSLPATYPQHTSYRLQTAQFTLPVETATELRRVSRGKDISTYVFMLAAYYVLLYKFTDHEEITVTLPVLPAKEMEYDHQYVVIPQVIQPRAGFREWLKHFQQQLKEDWKHQHYPLSEVAYALGWDSEQALLGSTCFGMSSLHGEEKMASIQTSCRFDTVINLVQREEDIDIQIVYNGARYDAEAIAMYTDSYAFLLKQMLEDSVSRMEELSIHPRDSLLQWLEEMNETEAAYQRSGLIHQRFEAHAALHPDDIAIRHDEGVLTYEECNQKANQWAHLLRQHGLQNGEDVAVMLDRSPDMIVAVLAILKAGGAYVPIEPSFPKTRIETIWQELNIAYLFTKSGLDQSIQELYYSCETFRHVFFMDVQTASLPSEPLNAKAIEQMWDHVAEDAIDRVTAGGFQNSYTGEAFTEMEVAQYRDRMLELMQPHLHAESRVLEVGCGSGLITFSLAKQVQQVTAMDPSGLTLRRNQIEARESGIHNVNWQQGFAHDCMKMGEGNYDLILLASTVQFFPGIRYLEQTVRQLMQLLKPGGVLVLGDLLDLQKKQAFADSLQAYYRANPKVEHMKRDLDGELYIHAQLLQDLTARNQQIAGVDICRRDPSFSNELQYRFDAVLHKASVVDSPSDKKSGAGGHGHQRMQHTAFEAAMMPTESVQVEIESDQKAYTIFTSGSTGKPKGVVVQHRPVINLIEWAEKKFQFQSDDCVLFITSLCFDLSVFDVFGMLSYGGSIRIVREDDIRHPDRLMHIICSEPVTFWDSAPAALHQLVPYMENGSFATDHSRLRLVFLSGDWIPLTLPPALQQAFSSVQVVALGGATEATVWSNYFLVDEIDPSWVSIPYGKPIQNARYYILNSRGEPCPAHVPGELFIGGECLAAGYTSEAITAERFVPDPFAGTVPNGQAAVMYKTGDLARWRSDGQIEFLGRVDHQVKIRGYRIELGEIQAQLMQYEGIKWVMIMDRVDAAGDKYLAAYYLAARGKIAEADLREHAKRVLPAYMVPSYYVQLESVPITPNGKVDRKALPDPQQRSASAWTPPKSEPEEKLAALLGDILGIERIGREDDFFELGGDSLKLVRLVSRANEKQLNLSFRDLLEYPSIAKLSEHLGWEQTAPRKGRFAPFQVPARRNHNEEFKEIEELPYYYPCFMGAMRQKLTYETGISMHYGYLPAIEGYGLLGYAHPKGSESSRLHFVNYPYGSLVGFKTLQDQFQIDMQFNQHESLADGMDFVREQLKQNRVPAVCGTTYFLKFSSDYYKDEDEWIAEMERGLEIRRMSGTGMENSAHLFLVVDELEDEMLIYDSTFNYFGTIDKEDFKKSFTGLKAIDFMQGHPAVEFNPSYMSIDFRMEAQEGIRGDQLGLELFEHYMQSYVENRELRVQLADKDSQVYIGVEAIKEFRKTLAIFLGDKQEEERLKNHIHSVVNDWKYKFHFLSDFLKQLHEDYPALYVQQARKQAEAGADLMTEIRDQIDAAGCSAVQEQGANWLAELEQFYEALKSSYAHILVHIQEMKKNHGSSV</sequence>
<dbReference type="RefSeq" id="WP_379930656.1">
    <property type="nucleotide sequence ID" value="NZ_JBHUMM010000043.1"/>
</dbReference>
<protein>
    <submittedName>
        <fullName evidence="8">AMP-binding protein</fullName>
    </submittedName>
</protein>
<dbReference type="PANTHER" id="PTHR45527:SF10">
    <property type="entry name" value="PYOCHELIN SYNTHASE PCHF"/>
    <property type="match status" value="1"/>
</dbReference>
<feature type="region of interest" description="Disordered" evidence="6">
    <location>
        <begin position="1041"/>
        <end position="1065"/>
    </location>
</feature>
<dbReference type="InterPro" id="IPR045851">
    <property type="entry name" value="AMP-bd_C_sf"/>
</dbReference>
<dbReference type="Pfam" id="PF00501">
    <property type="entry name" value="AMP-binding"/>
    <property type="match status" value="2"/>
</dbReference>
<dbReference type="InterPro" id="IPR041698">
    <property type="entry name" value="Methyltransf_25"/>
</dbReference>
<evidence type="ECO:0000313" key="9">
    <source>
        <dbReference type="Proteomes" id="UP001597497"/>
    </source>
</evidence>
<dbReference type="InterPro" id="IPR029063">
    <property type="entry name" value="SAM-dependent_MTases_sf"/>
</dbReference>
<reference evidence="9" key="1">
    <citation type="journal article" date="2019" name="Int. J. Syst. Evol. Microbiol.">
        <title>The Global Catalogue of Microorganisms (GCM) 10K type strain sequencing project: providing services to taxonomists for standard genome sequencing and annotation.</title>
        <authorList>
            <consortium name="The Broad Institute Genomics Platform"/>
            <consortium name="The Broad Institute Genome Sequencing Center for Infectious Disease"/>
            <person name="Wu L."/>
            <person name="Ma J."/>
        </authorList>
    </citation>
    <scope>NUCLEOTIDE SEQUENCE [LARGE SCALE GENOMIC DNA]</scope>
    <source>
        <strain evidence="9">KCTC 33676</strain>
    </source>
</reference>
<dbReference type="InterPro" id="IPR000873">
    <property type="entry name" value="AMP-dep_synth/lig_dom"/>
</dbReference>
<comment type="cofactor">
    <cofactor evidence="1">
        <name>pantetheine 4'-phosphate</name>
        <dbReference type="ChEBI" id="CHEBI:47942"/>
    </cofactor>
</comment>
<feature type="domain" description="Carrier" evidence="7">
    <location>
        <begin position="1061"/>
        <end position="1135"/>
    </location>
</feature>
<dbReference type="Pfam" id="PF00668">
    <property type="entry name" value="Condensation"/>
    <property type="match status" value="1"/>
</dbReference>
<accession>A0ABW5RE70</accession>